<organism evidence="1 2">
    <name type="scientific">Neokomagataea thailandica NBRC 106555</name>
    <dbReference type="NCBI Taxonomy" id="1223520"/>
    <lineage>
        <taxon>Bacteria</taxon>
        <taxon>Pseudomonadati</taxon>
        <taxon>Pseudomonadota</taxon>
        <taxon>Alphaproteobacteria</taxon>
        <taxon>Acetobacterales</taxon>
        <taxon>Acetobacteraceae</taxon>
        <taxon>Neokomagataea</taxon>
    </lineage>
</organism>
<protein>
    <submittedName>
        <fullName evidence="1">Uncharacterized protein</fullName>
    </submittedName>
</protein>
<keyword evidence="2" id="KW-1185">Reference proteome</keyword>
<gene>
    <name evidence="1" type="ORF">AA106555_0504</name>
</gene>
<sequence length="99" mass="11221">MTSGMRHVLTWVAPSIGYNRDPSQSHWNAQELPHGGSTWQESNICIGFPEEFTKAARTGITYKEQARECTVMLADFLPLGRYEQDNQKQQAFGQGFVKL</sequence>
<dbReference type="EMBL" id="BAQC01000012">
    <property type="protein sequence ID" value="GBR51315.1"/>
    <property type="molecule type" value="Genomic_DNA"/>
</dbReference>
<comment type="caution">
    <text evidence="1">The sequence shown here is derived from an EMBL/GenBank/DDBJ whole genome shotgun (WGS) entry which is preliminary data.</text>
</comment>
<reference evidence="1 2" key="1">
    <citation type="submission" date="2013-04" db="EMBL/GenBank/DDBJ databases">
        <title>The genome sequencing project of 58 acetic acid bacteria.</title>
        <authorList>
            <person name="Okamoto-Kainuma A."/>
            <person name="Ishikawa M."/>
            <person name="Umino S."/>
            <person name="Koizumi Y."/>
            <person name="Shiwa Y."/>
            <person name="Yoshikawa H."/>
            <person name="Matsutani M."/>
            <person name="Matsushita K."/>
        </authorList>
    </citation>
    <scope>NUCLEOTIDE SEQUENCE [LARGE SCALE GENOMIC DNA]</scope>
    <source>
        <strain evidence="1 2">NBRC 106555</strain>
    </source>
</reference>
<evidence type="ECO:0000313" key="2">
    <source>
        <dbReference type="Proteomes" id="UP001062632"/>
    </source>
</evidence>
<accession>A0ABQ0QNA9</accession>
<name>A0ABQ0QNA9_9PROT</name>
<dbReference type="Proteomes" id="UP001062632">
    <property type="component" value="Unassembled WGS sequence"/>
</dbReference>
<proteinExistence type="predicted"/>
<evidence type="ECO:0000313" key="1">
    <source>
        <dbReference type="EMBL" id="GBR51315.1"/>
    </source>
</evidence>